<protein>
    <submittedName>
        <fullName evidence="2">Uncharacterized protein</fullName>
    </submittedName>
</protein>
<evidence type="ECO:0000256" key="1">
    <source>
        <dbReference type="SAM" id="MobiDB-lite"/>
    </source>
</evidence>
<accession>A0A8T1NKP4</accession>
<dbReference type="AlphaFoldDB" id="A0A8T1NKP4"/>
<organism evidence="2 3">
    <name type="scientific">Carya illinoinensis</name>
    <name type="common">Pecan</name>
    <dbReference type="NCBI Taxonomy" id="32201"/>
    <lineage>
        <taxon>Eukaryota</taxon>
        <taxon>Viridiplantae</taxon>
        <taxon>Streptophyta</taxon>
        <taxon>Embryophyta</taxon>
        <taxon>Tracheophyta</taxon>
        <taxon>Spermatophyta</taxon>
        <taxon>Magnoliopsida</taxon>
        <taxon>eudicotyledons</taxon>
        <taxon>Gunneridae</taxon>
        <taxon>Pentapetalae</taxon>
        <taxon>rosids</taxon>
        <taxon>fabids</taxon>
        <taxon>Fagales</taxon>
        <taxon>Juglandaceae</taxon>
        <taxon>Carya</taxon>
    </lineage>
</organism>
<name>A0A8T1NKP4_CARIL</name>
<dbReference type="EMBL" id="CM031822">
    <property type="protein sequence ID" value="KAG6629360.1"/>
    <property type="molecule type" value="Genomic_DNA"/>
</dbReference>
<proteinExistence type="predicted"/>
<feature type="region of interest" description="Disordered" evidence="1">
    <location>
        <begin position="1"/>
        <end position="20"/>
    </location>
</feature>
<sequence>MKMQRESCHRLPTFSTDENVNHPNESIYQKLKARKNPQLAASRFGTSKGLDENSQKPELLYRFGLPVVRSFKTQELPCSLSSKNRASPRCPIFCFPSPFRIAPSPFCLPAPLLFSFFGFSSQCTLHFLSFRKPSLFFLT</sequence>
<dbReference type="Proteomes" id="UP000811609">
    <property type="component" value="Chromosome 14"/>
</dbReference>
<keyword evidence="3" id="KW-1185">Reference proteome</keyword>
<comment type="caution">
    <text evidence="2">The sequence shown here is derived from an EMBL/GenBank/DDBJ whole genome shotgun (WGS) entry which is preliminary data.</text>
</comment>
<evidence type="ECO:0000313" key="2">
    <source>
        <dbReference type="EMBL" id="KAG6629360.1"/>
    </source>
</evidence>
<reference evidence="2" key="1">
    <citation type="submission" date="2020-12" db="EMBL/GenBank/DDBJ databases">
        <title>WGS assembly of Carya illinoinensis cv. Pawnee.</title>
        <authorList>
            <person name="Platts A."/>
            <person name="Shu S."/>
            <person name="Wright S."/>
            <person name="Barry K."/>
            <person name="Edger P."/>
            <person name="Pires J.C."/>
            <person name="Schmutz J."/>
        </authorList>
    </citation>
    <scope>NUCLEOTIDE SEQUENCE</scope>
    <source>
        <tissue evidence="2">Leaf</tissue>
    </source>
</reference>
<evidence type="ECO:0000313" key="3">
    <source>
        <dbReference type="Proteomes" id="UP000811609"/>
    </source>
</evidence>
<gene>
    <name evidence="2" type="ORF">CIPAW_14G079500</name>
</gene>